<gene>
    <name evidence="7" type="ORF">SNAT2548_LOCUS5876</name>
</gene>
<proteinExistence type="predicted"/>
<evidence type="ECO:0000313" key="8">
    <source>
        <dbReference type="Proteomes" id="UP000604046"/>
    </source>
</evidence>
<feature type="compositionally biased region" description="Acidic residues" evidence="5">
    <location>
        <begin position="538"/>
        <end position="549"/>
    </location>
</feature>
<feature type="transmembrane region" description="Helical" evidence="6">
    <location>
        <begin position="414"/>
        <end position="434"/>
    </location>
</feature>
<organism evidence="7 8">
    <name type="scientific">Symbiodinium natans</name>
    <dbReference type="NCBI Taxonomy" id="878477"/>
    <lineage>
        <taxon>Eukaryota</taxon>
        <taxon>Sar</taxon>
        <taxon>Alveolata</taxon>
        <taxon>Dinophyceae</taxon>
        <taxon>Suessiales</taxon>
        <taxon>Symbiodiniaceae</taxon>
        <taxon>Symbiodinium</taxon>
    </lineage>
</organism>
<keyword evidence="8" id="KW-1185">Reference proteome</keyword>
<evidence type="ECO:0000256" key="2">
    <source>
        <dbReference type="ARBA" id="ARBA00022692"/>
    </source>
</evidence>
<feature type="transmembrane region" description="Helical" evidence="6">
    <location>
        <begin position="251"/>
        <end position="279"/>
    </location>
</feature>
<dbReference type="PANTHER" id="PTHR23510:SF64">
    <property type="entry name" value="INNER MEMBRANE TRANSPORT PROTEIN YAJR"/>
    <property type="match status" value="1"/>
</dbReference>
<dbReference type="GO" id="GO:0022857">
    <property type="term" value="F:transmembrane transporter activity"/>
    <property type="evidence" value="ECO:0007669"/>
    <property type="project" value="InterPro"/>
</dbReference>
<dbReference type="Proteomes" id="UP000604046">
    <property type="component" value="Unassembled WGS sequence"/>
</dbReference>
<feature type="transmembrane region" description="Helical" evidence="6">
    <location>
        <begin position="76"/>
        <end position="98"/>
    </location>
</feature>
<dbReference type="AlphaFoldDB" id="A0A812J8G8"/>
<feature type="region of interest" description="Disordered" evidence="5">
    <location>
        <begin position="524"/>
        <end position="549"/>
    </location>
</feature>
<dbReference type="SUPFAM" id="SSF103473">
    <property type="entry name" value="MFS general substrate transporter"/>
    <property type="match status" value="1"/>
</dbReference>
<comment type="caution">
    <text evidence="7">The sequence shown here is derived from an EMBL/GenBank/DDBJ whole genome shotgun (WGS) entry which is preliminary data.</text>
</comment>
<dbReference type="PANTHER" id="PTHR23510">
    <property type="entry name" value="INNER MEMBRANE TRANSPORT PROTEIN YAJR"/>
    <property type="match status" value="1"/>
</dbReference>
<protein>
    <recommendedName>
        <fullName evidence="9">Major facilitator superfamily (MFS) profile domain-containing protein</fullName>
    </recommendedName>
</protein>
<evidence type="ECO:0000256" key="3">
    <source>
        <dbReference type="ARBA" id="ARBA00022989"/>
    </source>
</evidence>
<feature type="transmembrane region" description="Helical" evidence="6">
    <location>
        <begin position="347"/>
        <end position="367"/>
    </location>
</feature>
<evidence type="ECO:0000313" key="7">
    <source>
        <dbReference type="EMBL" id="CAE7199567.1"/>
    </source>
</evidence>
<dbReference type="InterPro" id="IPR051068">
    <property type="entry name" value="MFS_Domain-Containing_Protein"/>
</dbReference>
<comment type="subcellular location">
    <subcellularLocation>
        <location evidence="1">Membrane</location>
        <topology evidence="1">Multi-pass membrane protein</topology>
    </subcellularLocation>
</comment>
<evidence type="ECO:0000256" key="6">
    <source>
        <dbReference type="SAM" id="Phobius"/>
    </source>
</evidence>
<name>A0A812J8G8_9DINO</name>
<dbReference type="InterPro" id="IPR011701">
    <property type="entry name" value="MFS"/>
</dbReference>
<feature type="transmembrane region" description="Helical" evidence="6">
    <location>
        <begin position="388"/>
        <end position="408"/>
    </location>
</feature>
<keyword evidence="2 6" id="KW-0812">Transmembrane</keyword>
<feature type="region of interest" description="Disordered" evidence="5">
    <location>
        <begin position="621"/>
        <end position="671"/>
    </location>
</feature>
<dbReference type="OrthoDB" id="2015447at2759"/>
<feature type="transmembrane region" description="Helical" evidence="6">
    <location>
        <begin position="169"/>
        <end position="190"/>
    </location>
</feature>
<dbReference type="GO" id="GO:0016020">
    <property type="term" value="C:membrane"/>
    <property type="evidence" value="ECO:0007669"/>
    <property type="project" value="UniProtKB-SubCell"/>
</dbReference>
<feature type="transmembrane region" description="Helical" evidence="6">
    <location>
        <begin position="210"/>
        <end position="230"/>
    </location>
</feature>
<evidence type="ECO:0008006" key="9">
    <source>
        <dbReference type="Google" id="ProtNLM"/>
    </source>
</evidence>
<evidence type="ECO:0000256" key="4">
    <source>
        <dbReference type="ARBA" id="ARBA00023136"/>
    </source>
</evidence>
<dbReference type="EMBL" id="CAJNDS010000380">
    <property type="protein sequence ID" value="CAE7199567.1"/>
    <property type="molecule type" value="Genomic_DNA"/>
</dbReference>
<sequence>MTPMSKEKWLQSLPADELTGDEVELRQALLDFLSERMPPWQSLCIAMYSGFLLVLNLDIVVSTADRYAQTLGADEAFSGLVIALTPLFQGLIGIPLNYWMLQSGTSVKTLLILMASGSVAGNIVYALAGLMRSRYAILFARTLIGICQCQLGGPIYIAKAVGVKKRTKVMFVFSAVATFALTAAPLLSALLETFVTELRIENLVLDADTIPGWFMALTYYLFLLKVVFFFENPEKELLPDVSPSAEESQESMWTTGFFLCLSAGFVSTMTNSVAIVYFVKLAQHTWGWSVPDTALVLAALMAIVCFLSLVSSRLAKLVEDRRGLQLSTISAAGCSVLTFQFTPVWSVAAMGLTLAGLLFLLSSSSVVKNYAYALAPKIVPPQFKDRAGTLNMLALTFGRGVGAQVGVLLTSHTFAAFLLGTYLLLFACISVFGFGMRHSVPLCDTPEMSQRQQDTCRRSLRVPCAALDLKRPGKGKGGASAPLLNEVLRDPSISRLRAALLPYNVPLQEWLEARIGGEIEVRANQKGQQEMVRRSAEAEAEPEPEQEDVGEILDALPQDALTDEELELRESVLELVSSQAMSLHHVSQHPSVLTAKRKFLPDEVPLRDWIDRRIGGEVEVTEDDRVRSRTAATEEEPPAAPPAREGKGKGKAKAHNGDRAQGHASPTDQENFFLSLPAEKLTDAEEVLRDAILNFLEHWTAEECS</sequence>
<dbReference type="InterPro" id="IPR036259">
    <property type="entry name" value="MFS_trans_sf"/>
</dbReference>
<feature type="transmembrane region" description="Helical" evidence="6">
    <location>
        <begin position="43"/>
        <end position="64"/>
    </location>
</feature>
<keyword evidence="4 6" id="KW-0472">Membrane</keyword>
<dbReference type="Gene3D" id="1.20.1250.20">
    <property type="entry name" value="MFS general substrate transporter like domains"/>
    <property type="match status" value="1"/>
</dbReference>
<feature type="transmembrane region" description="Helical" evidence="6">
    <location>
        <begin position="110"/>
        <end position="130"/>
    </location>
</feature>
<accession>A0A812J8G8</accession>
<evidence type="ECO:0000256" key="1">
    <source>
        <dbReference type="ARBA" id="ARBA00004141"/>
    </source>
</evidence>
<keyword evidence="3 6" id="KW-1133">Transmembrane helix</keyword>
<dbReference type="Pfam" id="PF07690">
    <property type="entry name" value="MFS_1"/>
    <property type="match status" value="1"/>
</dbReference>
<reference evidence="7" key="1">
    <citation type="submission" date="2021-02" db="EMBL/GenBank/DDBJ databases">
        <authorList>
            <person name="Dougan E. K."/>
            <person name="Rhodes N."/>
            <person name="Thang M."/>
            <person name="Chan C."/>
        </authorList>
    </citation>
    <scope>NUCLEOTIDE SEQUENCE</scope>
</reference>
<evidence type="ECO:0000256" key="5">
    <source>
        <dbReference type="SAM" id="MobiDB-lite"/>
    </source>
</evidence>
<feature type="transmembrane region" description="Helical" evidence="6">
    <location>
        <begin position="294"/>
        <end position="311"/>
    </location>
</feature>